<dbReference type="GO" id="GO:0043565">
    <property type="term" value="F:sequence-specific DNA binding"/>
    <property type="evidence" value="ECO:0007669"/>
    <property type="project" value="InterPro"/>
</dbReference>
<feature type="compositionally biased region" description="Low complexity" evidence="3">
    <location>
        <begin position="29"/>
        <end position="47"/>
    </location>
</feature>
<dbReference type="Gene3D" id="1.10.10.10">
    <property type="entry name" value="Winged helix-like DNA-binding domain superfamily/Winged helix DNA-binding domain"/>
    <property type="match status" value="1"/>
</dbReference>
<feature type="compositionally biased region" description="Polar residues" evidence="3">
    <location>
        <begin position="224"/>
        <end position="234"/>
    </location>
</feature>
<feature type="compositionally biased region" description="Polar residues" evidence="3">
    <location>
        <begin position="57"/>
        <end position="92"/>
    </location>
</feature>
<name>A0A427XPH9_9TREE</name>
<dbReference type="AlphaFoldDB" id="A0A427XPH9"/>
<dbReference type="InterPro" id="IPR036388">
    <property type="entry name" value="WH-like_DNA-bd_sf"/>
</dbReference>
<feature type="domain" description="Fork-head" evidence="4">
    <location>
        <begin position="426"/>
        <end position="593"/>
    </location>
</feature>
<keyword evidence="6" id="KW-1185">Reference proteome</keyword>
<evidence type="ECO:0000259" key="4">
    <source>
        <dbReference type="PROSITE" id="PS50039"/>
    </source>
</evidence>
<proteinExistence type="predicted"/>
<feature type="compositionally biased region" description="Basic residues" evidence="3">
    <location>
        <begin position="541"/>
        <end position="556"/>
    </location>
</feature>
<evidence type="ECO:0000313" key="5">
    <source>
        <dbReference type="EMBL" id="RSH80738.1"/>
    </source>
</evidence>
<organism evidence="5 6">
    <name type="scientific">Saitozyma podzolica</name>
    <dbReference type="NCBI Taxonomy" id="1890683"/>
    <lineage>
        <taxon>Eukaryota</taxon>
        <taxon>Fungi</taxon>
        <taxon>Dikarya</taxon>
        <taxon>Basidiomycota</taxon>
        <taxon>Agaricomycotina</taxon>
        <taxon>Tremellomycetes</taxon>
        <taxon>Tremellales</taxon>
        <taxon>Trimorphomycetaceae</taxon>
        <taxon>Saitozyma</taxon>
    </lineage>
</organism>
<dbReference type="STRING" id="1890683.A0A427XPH9"/>
<feature type="region of interest" description="Disordered" evidence="3">
    <location>
        <begin position="340"/>
        <end position="383"/>
    </location>
</feature>
<feature type="compositionally biased region" description="Low complexity" evidence="3">
    <location>
        <begin position="356"/>
        <end position="365"/>
    </location>
</feature>
<feature type="region of interest" description="Disordered" evidence="3">
    <location>
        <begin position="518"/>
        <end position="561"/>
    </location>
</feature>
<evidence type="ECO:0000256" key="2">
    <source>
        <dbReference type="PROSITE-ProRule" id="PRU00089"/>
    </source>
</evidence>
<sequence>MTSSLTLALTSNLNLTSISKYAPTPTPTTPSISMSMTPPMPMLKTSSQGVGPPLILPNQSDVNVDTASISARSQDPDSTSLAPSTSHASTSRGHAPSDPFFSSASSSSSSAAHPLPSTSGSTPLRPTSRRPTVRSASKPPRRPRSSSGSSSMYTTTKRPRTVADISPSSPARDLLRPRPGLGLGNGLGPAIGLGLAPRPGQALGPRRRSHPWTNSPYSHDRTSISHIGSASPTSRDVRYLSPATGARTLSRLSPLSHHHQAQPQDSHHHPARPQSLDSSSPSGIRSRSASPLEPIPTLAFPPLTLPQPEDPTVLTLGLPQPSATTSGFTFTREDLHSAAVEKHHDEDDDDNENEHGNGNDMGGHMVQNRARSQSQSQIGVTPLKPRDDRMVLVEAAWRRWEETGWLSRGMGAIGARAFDKKGEPYKPNISQVTMIRLVLAASPLKKLPIKQIYEAVSERWPAFRMGDNTWKPFPPRQRQEGFVTPVLDTRYASSLSDPNVPATNHLVSLSPTTLCPCHQPPRVPAPRPVPAPNHSPALTTHRSHHSPRSPPHRARAHSPQNSIRHQLSLQDYFVLEDRPPEEGGNGKGGYWRVKVGVSGVSHWYFAVNEYLLAFVLHYIAHRYTLTSSTPSYSTYSRGEDTVQSQTIYPTRLPLAGHQAGRPVHLQPPIQLHIPVHAQVLHTEAASQVAQTRPGTSPPFLRAII</sequence>
<comment type="caution">
    <text evidence="5">The sequence shown here is derived from an EMBL/GenBank/DDBJ whole genome shotgun (WGS) entry which is preliminary data.</text>
</comment>
<dbReference type="GO" id="GO:0005634">
    <property type="term" value="C:nucleus"/>
    <property type="evidence" value="ECO:0007669"/>
    <property type="project" value="UniProtKB-SubCell"/>
</dbReference>
<protein>
    <recommendedName>
        <fullName evidence="4">Fork-head domain-containing protein</fullName>
    </recommendedName>
</protein>
<feature type="compositionally biased region" description="Low complexity" evidence="3">
    <location>
        <begin position="96"/>
        <end position="119"/>
    </location>
</feature>
<dbReference type="PROSITE" id="PS50039">
    <property type="entry name" value="FORK_HEAD_3"/>
    <property type="match status" value="1"/>
</dbReference>
<feature type="compositionally biased region" description="Pro residues" evidence="3">
    <location>
        <begin position="518"/>
        <end position="533"/>
    </location>
</feature>
<dbReference type="GO" id="GO:0003700">
    <property type="term" value="F:DNA-binding transcription factor activity"/>
    <property type="evidence" value="ECO:0007669"/>
    <property type="project" value="InterPro"/>
</dbReference>
<feature type="compositionally biased region" description="Gly residues" evidence="3">
    <location>
        <begin position="181"/>
        <end position="191"/>
    </location>
</feature>
<feature type="compositionally biased region" description="Low complexity" evidence="3">
    <location>
        <begin position="275"/>
        <end position="290"/>
    </location>
</feature>
<feature type="compositionally biased region" description="Polar residues" evidence="3">
    <location>
        <begin position="369"/>
        <end position="379"/>
    </location>
</feature>
<evidence type="ECO:0000256" key="3">
    <source>
        <dbReference type="SAM" id="MobiDB-lite"/>
    </source>
</evidence>
<feature type="region of interest" description="Disordered" evidence="3">
    <location>
        <begin position="18"/>
        <end position="237"/>
    </location>
</feature>
<comment type="subcellular location">
    <subcellularLocation>
        <location evidence="2">Nucleus</location>
    </subcellularLocation>
</comment>
<feature type="DNA-binding region" description="Fork-head" evidence="2">
    <location>
        <begin position="426"/>
        <end position="593"/>
    </location>
</feature>
<evidence type="ECO:0000313" key="6">
    <source>
        <dbReference type="Proteomes" id="UP000279259"/>
    </source>
</evidence>
<dbReference type="Proteomes" id="UP000279259">
    <property type="component" value="Unassembled WGS sequence"/>
</dbReference>
<accession>A0A427XPH9</accession>
<keyword evidence="1 2" id="KW-0238">DNA-binding</keyword>
<dbReference type="SMART" id="SM00339">
    <property type="entry name" value="FH"/>
    <property type="match status" value="1"/>
</dbReference>
<dbReference type="OrthoDB" id="5954824at2759"/>
<dbReference type="InterPro" id="IPR001766">
    <property type="entry name" value="Fork_head_dom"/>
</dbReference>
<dbReference type="EMBL" id="RSCD01000033">
    <property type="protein sequence ID" value="RSH80738.1"/>
    <property type="molecule type" value="Genomic_DNA"/>
</dbReference>
<evidence type="ECO:0000256" key="1">
    <source>
        <dbReference type="ARBA" id="ARBA00023125"/>
    </source>
</evidence>
<dbReference type="SUPFAM" id="SSF46785">
    <property type="entry name" value="Winged helix' DNA-binding domain"/>
    <property type="match status" value="2"/>
</dbReference>
<gene>
    <name evidence="5" type="ORF">EHS25_007074</name>
</gene>
<feature type="region of interest" description="Disordered" evidence="3">
    <location>
        <begin position="254"/>
        <end position="327"/>
    </location>
</feature>
<dbReference type="InterPro" id="IPR036390">
    <property type="entry name" value="WH_DNA-bd_sf"/>
</dbReference>
<reference evidence="5 6" key="1">
    <citation type="submission" date="2018-11" db="EMBL/GenBank/DDBJ databases">
        <title>Genome sequence of Saitozyma podzolica DSM 27192.</title>
        <authorList>
            <person name="Aliyu H."/>
            <person name="Gorte O."/>
            <person name="Ochsenreither K."/>
        </authorList>
    </citation>
    <scope>NUCLEOTIDE SEQUENCE [LARGE SCALE GENOMIC DNA]</scope>
    <source>
        <strain evidence="5 6">DSM 27192</strain>
    </source>
</reference>
<keyword evidence="2" id="KW-0539">Nucleus</keyword>